<protein>
    <submittedName>
        <fullName evidence="2">Phenylacetate--CoA ligase</fullName>
    </submittedName>
</protein>
<dbReference type="EMBL" id="CP012159">
    <property type="protein sequence ID" value="AKT37631.1"/>
    <property type="molecule type" value="Genomic_DNA"/>
</dbReference>
<dbReference type="STRING" id="52.CMC5_017730"/>
<dbReference type="Gene3D" id="3.30.300.30">
    <property type="match status" value="1"/>
</dbReference>
<dbReference type="Gene3D" id="3.40.50.12780">
    <property type="entry name" value="N-terminal domain of ligase-like"/>
    <property type="match status" value="1"/>
</dbReference>
<organism evidence="2 3">
    <name type="scientific">Chondromyces crocatus</name>
    <dbReference type="NCBI Taxonomy" id="52"/>
    <lineage>
        <taxon>Bacteria</taxon>
        <taxon>Pseudomonadati</taxon>
        <taxon>Myxococcota</taxon>
        <taxon>Polyangia</taxon>
        <taxon>Polyangiales</taxon>
        <taxon>Polyangiaceae</taxon>
        <taxon>Chondromyces</taxon>
    </lineage>
</organism>
<dbReference type="Pfam" id="PF00501">
    <property type="entry name" value="AMP-binding"/>
    <property type="match status" value="1"/>
</dbReference>
<dbReference type="PANTHER" id="PTHR43845">
    <property type="entry name" value="BLR5969 PROTEIN"/>
    <property type="match status" value="1"/>
</dbReference>
<dbReference type="KEGG" id="ccro:CMC5_017730"/>
<dbReference type="SUPFAM" id="SSF56801">
    <property type="entry name" value="Acetyl-CoA synthetase-like"/>
    <property type="match status" value="1"/>
</dbReference>
<dbReference type="PANTHER" id="PTHR43845:SF1">
    <property type="entry name" value="BLR5969 PROTEIN"/>
    <property type="match status" value="1"/>
</dbReference>
<dbReference type="AlphaFoldDB" id="A0A0K1E9T1"/>
<accession>A0A0K1E9T1</accession>
<gene>
    <name evidence="2" type="ORF">CMC5_017730</name>
</gene>
<dbReference type="InterPro" id="IPR042099">
    <property type="entry name" value="ANL_N_sf"/>
</dbReference>
<dbReference type="Proteomes" id="UP000067626">
    <property type="component" value="Chromosome"/>
</dbReference>
<keyword evidence="3" id="KW-1185">Reference proteome</keyword>
<evidence type="ECO:0000313" key="2">
    <source>
        <dbReference type="EMBL" id="AKT37631.1"/>
    </source>
</evidence>
<dbReference type="PATRIC" id="fig|52.7.peg.1904"/>
<reference evidence="2 3" key="1">
    <citation type="submission" date="2015-07" db="EMBL/GenBank/DDBJ databases">
        <title>Genome analysis of myxobacterium Chondromyces crocatus Cm c5 reveals a high potential for natural compound synthesis and the genetic basis for the loss of fruiting body formation.</title>
        <authorList>
            <person name="Zaburannyi N."/>
            <person name="Bunk B."/>
            <person name="Maier J."/>
            <person name="Overmann J."/>
            <person name="Mueller R."/>
        </authorList>
    </citation>
    <scope>NUCLEOTIDE SEQUENCE [LARGE SCALE GENOMIC DNA]</scope>
    <source>
        <strain evidence="2 3">Cm c5</strain>
    </source>
</reference>
<dbReference type="GO" id="GO:0016874">
    <property type="term" value="F:ligase activity"/>
    <property type="evidence" value="ECO:0007669"/>
    <property type="project" value="UniProtKB-KW"/>
</dbReference>
<proteinExistence type="predicted"/>
<evidence type="ECO:0000259" key="1">
    <source>
        <dbReference type="Pfam" id="PF00501"/>
    </source>
</evidence>
<feature type="domain" description="AMP-dependent synthetase/ligase" evidence="1">
    <location>
        <begin position="106"/>
        <end position="322"/>
    </location>
</feature>
<dbReference type="InterPro" id="IPR000873">
    <property type="entry name" value="AMP-dep_synth/lig_dom"/>
</dbReference>
<sequence>MGEAPPAPGKTTMRRRSLFEQTLQAMQMAPALSRYLSSVEQADRMPHDVLDAFQSESLRAIVRRAYDKSSFYRGKMDAAGVDPADIKRTSDLARLPFLTKDELRQDPYLLLTCDKEDIALIQVSTGTTGGQELYMVSTWSDYILHDLAPRYPRLFPIGPGDICMNALPYEMSTAGLSFHKTFMEGYHATVIPAGKGGAYSTPAKTIKVMKDLRPTVIVTSPSWAITLAEEAEHASLDLAALKLKKIWLTGEGCSPSFRQRVERLWGTKASFFYGSLECGVLGIECDEHNGYHVPQAHVAMELVDPLTGKPSAAGDPGEIVVTSLLRYDSPVLRFRTGDLGVFDLSPCACGAQMPRFFLRGRAFDQIRFRGRALSPIYLEEHLLRMPEVGNWFELIMPTCDESRIKVRCELSRGAKHHPGLADVLAGKMEHATGLPFEMEIVERMPRPTVKAARVVRS</sequence>
<keyword evidence="2" id="KW-0436">Ligase</keyword>
<dbReference type="InterPro" id="IPR045851">
    <property type="entry name" value="AMP-bd_C_sf"/>
</dbReference>
<name>A0A0K1E9T1_CHOCO</name>
<evidence type="ECO:0000313" key="3">
    <source>
        <dbReference type="Proteomes" id="UP000067626"/>
    </source>
</evidence>